<dbReference type="InterPro" id="IPR016181">
    <property type="entry name" value="Acyl_CoA_acyltransferase"/>
</dbReference>
<evidence type="ECO:0000313" key="2">
    <source>
        <dbReference type="EMBL" id="MDQ9071563.1"/>
    </source>
</evidence>
<dbReference type="GO" id="GO:0016747">
    <property type="term" value="F:acyltransferase activity, transferring groups other than amino-acyl groups"/>
    <property type="evidence" value="ECO:0007669"/>
    <property type="project" value="InterPro"/>
</dbReference>
<dbReference type="RefSeq" id="WP_308955787.1">
    <property type="nucleotide sequence ID" value="NZ_JAVICY010000010.1"/>
</dbReference>
<dbReference type="Gene3D" id="3.40.630.30">
    <property type="match status" value="1"/>
</dbReference>
<organism evidence="2 3">
    <name type="scientific">Acinetobacter gerneri</name>
    <dbReference type="NCBI Taxonomy" id="202952"/>
    <lineage>
        <taxon>Bacteria</taxon>
        <taxon>Pseudomonadati</taxon>
        <taxon>Pseudomonadota</taxon>
        <taxon>Gammaproteobacteria</taxon>
        <taxon>Moraxellales</taxon>
        <taxon>Moraxellaceae</taxon>
        <taxon>Acinetobacter</taxon>
    </lineage>
</organism>
<sequence>MNIVIRNEQKSDIGAIFALTERAFSTMSYSSHTEQFIVNALRDTGKLSISLVALEGDQLVGHIAVSPVQLSNAELGWYAGGPLSVLPEKQNMKIGTKLVFAAIEQLKKMQAKGCVLVGDPNYYQRFGFKPSTDLIYPDLPAEYFQVLAFNEVIPKATVQFDPAFLATA</sequence>
<dbReference type="CDD" id="cd04301">
    <property type="entry name" value="NAT_SF"/>
    <property type="match status" value="1"/>
</dbReference>
<dbReference type="Proteomes" id="UP001243195">
    <property type="component" value="Unassembled WGS sequence"/>
</dbReference>
<dbReference type="Pfam" id="PF13527">
    <property type="entry name" value="Acetyltransf_9"/>
    <property type="match status" value="1"/>
</dbReference>
<dbReference type="PROSITE" id="PS51186">
    <property type="entry name" value="GNAT"/>
    <property type="match status" value="1"/>
</dbReference>
<evidence type="ECO:0000259" key="1">
    <source>
        <dbReference type="PROSITE" id="PS51186"/>
    </source>
</evidence>
<gene>
    <name evidence="2" type="ORF">RFH51_08850</name>
</gene>
<dbReference type="AlphaFoldDB" id="A0AAW8JK06"/>
<feature type="domain" description="N-acetyltransferase" evidence="1">
    <location>
        <begin position="3"/>
        <end position="146"/>
    </location>
</feature>
<evidence type="ECO:0000313" key="3">
    <source>
        <dbReference type="Proteomes" id="UP001243195"/>
    </source>
</evidence>
<dbReference type="EMBL" id="JAVIDA010000009">
    <property type="protein sequence ID" value="MDQ9071563.1"/>
    <property type="molecule type" value="Genomic_DNA"/>
</dbReference>
<reference evidence="2" key="1">
    <citation type="submission" date="2023-08" db="EMBL/GenBank/DDBJ databases">
        <title>Emergence of clinically-relevant ST2 carbapenem-resistant Acinetobacter baumannii strains in hospital sewages in Zhejiang, East of China.</title>
        <authorList>
            <person name="Kaichao C."/>
            <person name="Zhang R."/>
        </authorList>
    </citation>
    <scope>NUCLEOTIDE SEQUENCE</scope>
    <source>
        <strain evidence="2">M-SY-60</strain>
    </source>
</reference>
<keyword evidence="2" id="KW-0012">Acyltransferase</keyword>
<keyword evidence="2" id="KW-0808">Transferase</keyword>
<dbReference type="SUPFAM" id="SSF55729">
    <property type="entry name" value="Acyl-CoA N-acyltransferases (Nat)"/>
    <property type="match status" value="1"/>
</dbReference>
<name>A0AAW8JK06_9GAMM</name>
<comment type="caution">
    <text evidence="2">The sequence shown here is derived from an EMBL/GenBank/DDBJ whole genome shotgun (WGS) entry which is preliminary data.</text>
</comment>
<proteinExistence type="predicted"/>
<dbReference type="InterPro" id="IPR000182">
    <property type="entry name" value="GNAT_dom"/>
</dbReference>
<dbReference type="EC" id="2.3.1.-" evidence="2"/>
<protein>
    <submittedName>
        <fullName evidence="2">N-acetyltransferase</fullName>
        <ecNumber evidence="2">2.3.1.-</ecNumber>
    </submittedName>
</protein>
<accession>A0AAW8JK06</accession>